<comment type="caution">
    <text evidence="6">The sequence shown here is derived from an EMBL/GenBank/DDBJ whole genome shotgun (WGS) entry which is preliminary data.</text>
</comment>
<evidence type="ECO:0000256" key="2">
    <source>
        <dbReference type="ARBA" id="ARBA00023125"/>
    </source>
</evidence>
<dbReference type="InterPro" id="IPR036271">
    <property type="entry name" value="Tet_transcr_reg_TetR-rel_C_sf"/>
</dbReference>
<gene>
    <name evidence="6" type="primary">srpR_1</name>
    <name evidence="6" type="ORF">DEAC_c05580</name>
</gene>
<dbReference type="PROSITE" id="PS50977">
    <property type="entry name" value="HTH_TETR_2"/>
    <property type="match status" value="1"/>
</dbReference>
<organism evidence="6 7">
    <name type="scientific">Desulfosporosinus acididurans</name>
    <dbReference type="NCBI Taxonomy" id="476652"/>
    <lineage>
        <taxon>Bacteria</taxon>
        <taxon>Bacillati</taxon>
        <taxon>Bacillota</taxon>
        <taxon>Clostridia</taxon>
        <taxon>Eubacteriales</taxon>
        <taxon>Desulfitobacteriaceae</taxon>
        <taxon>Desulfosporosinus</taxon>
    </lineage>
</organism>
<dbReference type="EMBL" id="LDZY01000002">
    <property type="protein sequence ID" value="KLU67346.1"/>
    <property type="molecule type" value="Genomic_DNA"/>
</dbReference>
<feature type="domain" description="HTH tetR-type" evidence="5">
    <location>
        <begin position="1"/>
        <end position="60"/>
    </location>
</feature>
<dbReference type="SUPFAM" id="SSF48498">
    <property type="entry name" value="Tetracyclin repressor-like, C-terminal domain"/>
    <property type="match status" value="1"/>
</dbReference>
<dbReference type="PRINTS" id="PR00455">
    <property type="entry name" value="HTHTETR"/>
</dbReference>
<dbReference type="PANTHER" id="PTHR30055">
    <property type="entry name" value="HTH-TYPE TRANSCRIPTIONAL REGULATOR RUTR"/>
    <property type="match status" value="1"/>
</dbReference>
<dbReference type="PANTHER" id="PTHR30055:SF238">
    <property type="entry name" value="MYCOFACTOCIN BIOSYNTHESIS TRANSCRIPTIONAL REGULATOR MFTR-RELATED"/>
    <property type="match status" value="1"/>
</dbReference>
<sequence length="182" mass="21376">METKKKLMDSAFKLFAYKGNEFSLAEVASEVGIQKASIYAHFASKEELLYAVIDQEINQYFLEINEHYRDLKSMFFMILNYYDRSQTKLYFWKRLLLFPPQAFEQTLIAKIHILSEERFQIVKDIIRANMKEGIIRNQDPETVAASYMALIHGILSSVIIYQAENVTIHLEGIWNNFWKGIC</sequence>
<evidence type="ECO:0000256" key="1">
    <source>
        <dbReference type="ARBA" id="ARBA00023015"/>
    </source>
</evidence>
<reference evidence="6 7" key="1">
    <citation type="submission" date="2015-06" db="EMBL/GenBank/DDBJ databases">
        <title>Draft genome of the moderately acidophilic sulfate reducer Candidatus Desulfosporosinus acididurans strain M1.</title>
        <authorList>
            <person name="Poehlein A."/>
            <person name="Petzsch P."/>
            <person name="Johnson B.D."/>
            <person name="Schloemann M."/>
            <person name="Daniel R."/>
            <person name="Muehling M."/>
        </authorList>
    </citation>
    <scope>NUCLEOTIDE SEQUENCE [LARGE SCALE GENOMIC DNA]</scope>
    <source>
        <strain evidence="6 7">M1</strain>
    </source>
</reference>
<keyword evidence="7" id="KW-1185">Reference proteome</keyword>
<dbReference type="Gene3D" id="1.10.357.10">
    <property type="entry name" value="Tetracycline Repressor, domain 2"/>
    <property type="match status" value="1"/>
</dbReference>
<dbReference type="GO" id="GO:0003700">
    <property type="term" value="F:DNA-binding transcription factor activity"/>
    <property type="evidence" value="ECO:0007669"/>
    <property type="project" value="TreeGrafter"/>
</dbReference>
<keyword evidence="3" id="KW-0804">Transcription</keyword>
<dbReference type="AlphaFoldDB" id="A0A0J1IRP5"/>
<feature type="DNA-binding region" description="H-T-H motif" evidence="4">
    <location>
        <begin position="23"/>
        <end position="42"/>
    </location>
</feature>
<accession>A0A0J1IRP5</accession>
<protein>
    <submittedName>
        <fullName evidence="6">HTH-type transcriptional regulator SrpR</fullName>
    </submittedName>
</protein>
<keyword evidence="2 4" id="KW-0238">DNA-binding</keyword>
<dbReference type="PATRIC" id="fig|476652.3.peg.566"/>
<dbReference type="Proteomes" id="UP000036356">
    <property type="component" value="Unassembled WGS sequence"/>
</dbReference>
<proteinExistence type="predicted"/>
<evidence type="ECO:0000313" key="7">
    <source>
        <dbReference type="Proteomes" id="UP000036356"/>
    </source>
</evidence>
<dbReference type="STRING" id="476652.DEAC_c05580"/>
<dbReference type="InterPro" id="IPR001647">
    <property type="entry name" value="HTH_TetR"/>
</dbReference>
<dbReference type="InterPro" id="IPR009057">
    <property type="entry name" value="Homeodomain-like_sf"/>
</dbReference>
<keyword evidence="1" id="KW-0805">Transcription regulation</keyword>
<dbReference type="Pfam" id="PF00440">
    <property type="entry name" value="TetR_N"/>
    <property type="match status" value="1"/>
</dbReference>
<dbReference type="SUPFAM" id="SSF46689">
    <property type="entry name" value="Homeodomain-like"/>
    <property type="match status" value="1"/>
</dbReference>
<evidence type="ECO:0000256" key="4">
    <source>
        <dbReference type="PROSITE-ProRule" id="PRU00335"/>
    </source>
</evidence>
<dbReference type="Gene3D" id="1.10.10.60">
    <property type="entry name" value="Homeodomain-like"/>
    <property type="match status" value="1"/>
</dbReference>
<evidence type="ECO:0000259" key="5">
    <source>
        <dbReference type="PROSITE" id="PS50977"/>
    </source>
</evidence>
<evidence type="ECO:0000313" key="6">
    <source>
        <dbReference type="EMBL" id="KLU67346.1"/>
    </source>
</evidence>
<dbReference type="RefSeq" id="WP_047808503.1">
    <property type="nucleotide sequence ID" value="NZ_LDZY01000002.1"/>
</dbReference>
<dbReference type="InterPro" id="IPR050109">
    <property type="entry name" value="HTH-type_TetR-like_transc_reg"/>
</dbReference>
<name>A0A0J1IRP5_9FIRM</name>
<evidence type="ECO:0000256" key="3">
    <source>
        <dbReference type="ARBA" id="ARBA00023163"/>
    </source>
</evidence>
<dbReference type="GO" id="GO:0000976">
    <property type="term" value="F:transcription cis-regulatory region binding"/>
    <property type="evidence" value="ECO:0007669"/>
    <property type="project" value="TreeGrafter"/>
</dbReference>